<evidence type="ECO:0000259" key="4">
    <source>
        <dbReference type="PROSITE" id="PS50883"/>
    </source>
</evidence>
<dbReference type="InterPro" id="IPR001633">
    <property type="entry name" value="EAL_dom"/>
</dbReference>
<feature type="domain" description="Response regulatory" evidence="3">
    <location>
        <begin position="413"/>
        <end position="531"/>
    </location>
</feature>
<feature type="modified residue" description="4-aspartylphosphate" evidence="1">
    <location>
        <position position="462"/>
    </location>
</feature>
<dbReference type="Gene3D" id="3.40.50.2300">
    <property type="match status" value="2"/>
</dbReference>
<dbReference type="PROSITE" id="PS50883">
    <property type="entry name" value="EAL"/>
    <property type="match status" value="1"/>
</dbReference>
<evidence type="ECO:0000256" key="1">
    <source>
        <dbReference type="PROSITE-ProRule" id="PRU00169"/>
    </source>
</evidence>
<dbReference type="Pfam" id="PF00072">
    <property type="entry name" value="Response_reg"/>
    <property type="match status" value="2"/>
</dbReference>
<feature type="modified residue" description="4-aspartylphosphate" evidence="1">
    <location>
        <position position="51"/>
    </location>
</feature>
<feature type="domain" description="Response regulatory" evidence="3">
    <location>
        <begin position="2"/>
        <end position="121"/>
    </location>
</feature>
<accession>A0A1H3ACY2</accession>
<organism evidence="5 6">
    <name type="scientific">Thiocapsa roseopersicina</name>
    <dbReference type="NCBI Taxonomy" id="1058"/>
    <lineage>
        <taxon>Bacteria</taxon>
        <taxon>Pseudomonadati</taxon>
        <taxon>Pseudomonadota</taxon>
        <taxon>Gammaproteobacteria</taxon>
        <taxon>Chromatiales</taxon>
        <taxon>Chromatiaceae</taxon>
        <taxon>Thiocapsa</taxon>
    </lineage>
</organism>
<dbReference type="PROSITE" id="PS50110">
    <property type="entry name" value="RESPONSE_REGULATORY"/>
    <property type="match status" value="2"/>
</dbReference>
<dbReference type="SMART" id="SM00448">
    <property type="entry name" value="REC"/>
    <property type="match status" value="2"/>
</dbReference>
<dbReference type="Pfam" id="PF00563">
    <property type="entry name" value="EAL"/>
    <property type="match status" value="1"/>
</dbReference>
<feature type="region of interest" description="Disordered" evidence="2">
    <location>
        <begin position="533"/>
        <end position="569"/>
    </location>
</feature>
<dbReference type="InterPro" id="IPR050706">
    <property type="entry name" value="Cyclic-di-GMP_PDE-like"/>
</dbReference>
<dbReference type="PANTHER" id="PTHR33121">
    <property type="entry name" value="CYCLIC DI-GMP PHOSPHODIESTERASE PDEF"/>
    <property type="match status" value="1"/>
</dbReference>
<proteinExistence type="predicted"/>
<dbReference type="InterPro" id="IPR035919">
    <property type="entry name" value="EAL_sf"/>
</dbReference>
<dbReference type="AlphaFoldDB" id="A0A1H3ACY2"/>
<dbReference type="InterPro" id="IPR001789">
    <property type="entry name" value="Sig_transdc_resp-reg_receiver"/>
</dbReference>
<dbReference type="RefSeq" id="WP_093035313.1">
    <property type="nucleotide sequence ID" value="NZ_FNNZ01000019.1"/>
</dbReference>
<reference evidence="6" key="1">
    <citation type="submission" date="2016-10" db="EMBL/GenBank/DDBJ databases">
        <authorList>
            <person name="Varghese N."/>
            <person name="Submissions S."/>
        </authorList>
    </citation>
    <scope>NUCLEOTIDE SEQUENCE [LARGE SCALE GENOMIC DNA]</scope>
    <source>
        <strain evidence="6">DSM 217</strain>
    </source>
</reference>
<dbReference type="SMART" id="SM00052">
    <property type="entry name" value="EAL"/>
    <property type="match status" value="1"/>
</dbReference>
<feature type="compositionally biased region" description="Basic and acidic residues" evidence="2">
    <location>
        <begin position="553"/>
        <end position="569"/>
    </location>
</feature>
<dbReference type="Gene3D" id="3.20.20.450">
    <property type="entry name" value="EAL domain"/>
    <property type="match status" value="1"/>
</dbReference>
<dbReference type="EMBL" id="FNNZ01000019">
    <property type="protein sequence ID" value="SDX27331.1"/>
    <property type="molecule type" value="Genomic_DNA"/>
</dbReference>
<dbReference type="SUPFAM" id="SSF52172">
    <property type="entry name" value="CheY-like"/>
    <property type="match status" value="2"/>
</dbReference>
<dbReference type="PANTHER" id="PTHR33121:SF79">
    <property type="entry name" value="CYCLIC DI-GMP PHOSPHODIESTERASE PDED-RELATED"/>
    <property type="match status" value="1"/>
</dbReference>
<gene>
    <name evidence="5" type="ORF">SAMN05421783_11929</name>
</gene>
<name>A0A1H3ACY2_THIRO</name>
<dbReference type="Proteomes" id="UP000198816">
    <property type="component" value="Unassembled WGS sequence"/>
</dbReference>
<keyword evidence="6" id="KW-1185">Reference proteome</keyword>
<dbReference type="OrthoDB" id="8553030at2"/>
<dbReference type="InterPro" id="IPR011006">
    <property type="entry name" value="CheY-like_superfamily"/>
</dbReference>
<dbReference type="CDD" id="cd00156">
    <property type="entry name" value="REC"/>
    <property type="match status" value="2"/>
</dbReference>
<dbReference type="SUPFAM" id="SSF141868">
    <property type="entry name" value="EAL domain-like"/>
    <property type="match status" value="1"/>
</dbReference>
<protein>
    <submittedName>
        <fullName evidence="5">EAL domain, c-di-GMP-specific phosphodiesterase class I (Or its enzymatically inactive variant)</fullName>
    </submittedName>
</protein>
<evidence type="ECO:0000313" key="5">
    <source>
        <dbReference type="EMBL" id="SDX27331.1"/>
    </source>
</evidence>
<dbReference type="GO" id="GO:0071111">
    <property type="term" value="F:cyclic-guanylate-specific phosphodiesterase activity"/>
    <property type="evidence" value="ECO:0007669"/>
    <property type="project" value="InterPro"/>
</dbReference>
<evidence type="ECO:0000256" key="2">
    <source>
        <dbReference type="SAM" id="MobiDB-lite"/>
    </source>
</evidence>
<dbReference type="STRING" id="1058.SAMN05421783_11929"/>
<sequence>MRLICLDDDPRIEAVLGRFLKRFGHGVDFHVSVSSFKAALASDLPDVVLLDLGLGRENGIDVIHWLAEVHPRIPVVLLSGHGHDLLDTARRVARSTGIQVLGAVSKSRMVKELPAILGRRVTATSRGPHQTLQARDAITRQDLEWQIRGGGILPYFQPIVSPDNGRLKGVEVLARLRLPSGQILGAGEFIPLAESSGLIYEVTETLFERLIESTETLEASGLTFISVNLSPLILQQERALVLVRRLVDGLAGICAVKIEMTESAASAYPDILRSVAAQIHLMGASLAIDDFGIGYSSMRALAELPFDTLKIDLSFVSEMFDSPKALRLLRAMIAFGRTLEMQVVAEGVETEAQSRLLIEAGVDLAQGYLFGKPMTAEDLASTFSISRVAGESKCGPEPSVSAGGGDGVGAGRTVMVVDDDQRMLHATARLVTAWGYRCETFTDARTALQVSETAAPQLLIVDIYMPELDGFEVIKRMRRIAPSTRIIAVSGDVVRGHHTNVLDMCLVLGSDAVLQKPIAPDRLRAAVERLIGGPSPIESSGATVESECPPEPQRVEEPQGTDRAEVPGT</sequence>
<keyword evidence="1" id="KW-0597">Phosphoprotein</keyword>
<dbReference type="GO" id="GO:0000160">
    <property type="term" value="P:phosphorelay signal transduction system"/>
    <property type="evidence" value="ECO:0007669"/>
    <property type="project" value="InterPro"/>
</dbReference>
<dbReference type="CDD" id="cd01948">
    <property type="entry name" value="EAL"/>
    <property type="match status" value="1"/>
</dbReference>
<evidence type="ECO:0000259" key="3">
    <source>
        <dbReference type="PROSITE" id="PS50110"/>
    </source>
</evidence>
<feature type="domain" description="EAL" evidence="4">
    <location>
        <begin position="136"/>
        <end position="387"/>
    </location>
</feature>
<evidence type="ECO:0000313" key="6">
    <source>
        <dbReference type="Proteomes" id="UP000198816"/>
    </source>
</evidence>